<dbReference type="InterPro" id="IPR046537">
    <property type="entry name" value="DUF6602"/>
</dbReference>
<dbReference type="RefSeq" id="WP_021704935.1">
    <property type="nucleotide sequence ID" value="NZ_BATJ01000005.1"/>
</dbReference>
<gene>
    <name evidence="2" type="ORF">VPR01S_05_02530</name>
</gene>
<protein>
    <recommendedName>
        <fullName evidence="1">DUF6602 domain-containing protein</fullName>
    </recommendedName>
</protein>
<dbReference type="eggNOG" id="ENOG502Z7SP">
    <property type="taxonomic scope" value="Bacteria"/>
</dbReference>
<feature type="domain" description="DUF6602" evidence="1">
    <location>
        <begin position="41"/>
        <end position="143"/>
    </location>
</feature>
<evidence type="ECO:0000259" key="1">
    <source>
        <dbReference type="Pfam" id="PF20247"/>
    </source>
</evidence>
<dbReference type="AlphaFoldDB" id="U3BK07"/>
<dbReference type="Pfam" id="PF20247">
    <property type="entry name" value="DUF6602"/>
    <property type="match status" value="1"/>
</dbReference>
<dbReference type="EMBL" id="BATJ01000005">
    <property type="protein sequence ID" value="GAD66958.1"/>
    <property type="molecule type" value="Genomic_DNA"/>
</dbReference>
<dbReference type="CDD" id="cd21173">
    <property type="entry name" value="NucC-like"/>
    <property type="match status" value="1"/>
</dbReference>
<dbReference type="Proteomes" id="UP000016570">
    <property type="component" value="Unassembled WGS sequence"/>
</dbReference>
<evidence type="ECO:0000313" key="2">
    <source>
        <dbReference type="EMBL" id="GAD66958.1"/>
    </source>
</evidence>
<accession>U3BK07</accession>
<proteinExistence type="predicted"/>
<name>U3BK07_VIBPR</name>
<sequence length="281" mass="31872">MTNKDIIRSNDLVDEMPLTEIMQQVNERFNEKLFQGRENGKLIKHNLEYGLGAENIFRSLLVEVLPEKYGVGKGKIVTESGALSSHLDVIIYDKIHCPKWFIDENQNLLLPFESVYAVIEVKAKTSSSVLRKAFEGLQSVSNLDSYKNIRSKNDFVDYRPPKLMIFSFEDDRPLTTIKDNFCLLSDEFSRNWSFSRYSKKSPGSVEDNGHHYLVSGVYVLGKGAVYAMLNGSVSIGYYGENTFGMFLSGLISSLNSIPQSDFRPESYIHWLGAGAVETYKR</sequence>
<organism evidence="2 3">
    <name type="scientific">Vibrio proteolyticus NBRC 13287</name>
    <dbReference type="NCBI Taxonomy" id="1219065"/>
    <lineage>
        <taxon>Bacteria</taxon>
        <taxon>Pseudomonadati</taxon>
        <taxon>Pseudomonadota</taxon>
        <taxon>Gammaproteobacteria</taxon>
        <taxon>Vibrionales</taxon>
        <taxon>Vibrionaceae</taxon>
        <taxon>Vibrio</taxon>
    </lineage>
</organism>
<reference evidence="2 3" key="1">
    <citation type="submission" date="2013-09" db="EMBL/GenBank/DDBJ databases">
        <title>Whole genome shotgun sequence of Vibrio proteolyticus NBRC 13287.</title>
        <authorList>
            <person name="Isaki S."/>
            <person name="Hosoyama A."/>
            <person name="Numata M."/>
            <person name="Hashimoto M."/>
            <person name="Hosoyama Y."/>
            <person name="Tsuchikane K."/>
            <person name="Noguchi M."/>
            <person name="Hirakata S."/>
            <person name="Ichikawa N."/>
            <person name="Ohji S."/>
            <person name="Yamazoe A."/>
            <person name="Fujita N."/>
        </authorList>
    </citation>
    <scope>NUCLEOTIDE SEQUENCE [LARGE SCALE GENOMIC DNA]</scope>
    <source>
        <strain evidence="2 3">NBRC 13287</strain>
    </source>
</reference>
<evidence type="ECO:0000313" key="3">
    <source>
        <dbReference type="Proteomes" id="UP000016570"/>
    </source>
</evidence>
<dbReference type="STRING" id="1219065.VPR01S_05_02530"/>
<comment type="caution">
    <text evidence="2">The sequence shown here is derived from an EMBL/GenBank/DDBJ whole genome shotgun (WGS) entry which is preliminary data.</text>
</comment>
<keyword evidence="3" id="KW-1185">Reference proteome</keyword>